<organism evidence="1 2">
    <name type="scientific">Daphnia magna</name>
    <dbReference type="NCBI Taxonomy" id="35525"/>
    <lineage>
        <taxon>Eukaryota</taxon>
        <taxon>Metazoa</taxon>
        <taxon>Ecdysozoa</taxon>
        <taxon>Arthropoda</taxon>
        <taxon>Crustacea</taxon>
        <taxon>Branchiopoda</taxon>
        <taxon>Diplostraca</taxon>
        <taxon>Cladocera</taxon>
        <taxon>Anomopoda</taxon>
        <taxon>Daphniidae</taxon>
        <taxon>Daphnia</taxon>
    </lineage>
</organism>
<evidence type="ECO:0000313" key="2">
    <source>
        <dbReference type="Proteomes" id="UP001234178"/>
    </source>
</evidence>
<evidence type="ECO:0000313" key="1">
    <source>
        <dbReference type="EMBL" id="KAK4021257.1"/>
    </source>
</evidence>
<reference evidence="1 2" key="1">
    <citation type="journal article" date="2023" name="Nucleic Acids Res.">
        <title>The hologenome of Daphnia magna reveals possible DNA methylation and microbiome-mediated evolution of the host genome.</title>
        <authorList>
            <person name="Chaturvedi A."/>
            <person name="Li X."/>
            <person name="Dhandapani V."/>
            <person name="Marshall H."/>
            <person name="Kissane S."/>
            <person name="Cuenca-Cambronero M."/>
            <person name="Asole G."/>
            <person name="Calvet F."/>
            <person name="Ruiz-Romero M."/>
            <person name="Marangio P."/>
            <person name="Guigo R."/>
            <person name="Rago D."/>
            <person name="Mirbahai L."/>
            <person name="Eastwood N."/>
            <person name="Colbourne J.K."/>
            <person name="Zhou J."/>
            <person name="Mallon E."/>
            <person name="Orsini L."/>
        </authorList>
    </citation>
    <scope>NUCLEOTIDE SEQUENCE [LARGE SCALE GENOMIC DNA]</scope>
    <source>
        <strain evidence="1">LRV0_1</strain>
    </source>
</reference>
<sequence length="63" mass="7031">MIQVSMDGTNLEEELVIPLSEDNTEPPGRFELGSCGLHVVHGAFRSAQDKTKCSRSYLYMKTL</sequence>
<proteinExistence type="predicted"/>
<dbReference type="EMBL" id="JAOYFB010000036">
    <property type="protein sequence ID" value="KAK4021257.1"/>
    <property type="molecule type" value="Genomic_DNA"/>
</dbReference>
<dbReference type="Proteomes" id="UP001234178">
    <property type="component" value="Unassembled WGS sequence"/>
</dbReference>
<keyword evidence="2" id="KW-1185">Reference proteome</keyword>
<gene>
    <name evidence="1" type="ORF">OUZ56_003176</name>
</gene>
<protein>
    <submittedName>
        <fullName evidence="1">Uncharacterized protein</fullName>
    </submittedName>
</protein>
<accession>A0ABR0A7Z4</accession>
<comment type="caution">
    <text evidence="1">The sequence shown here is derived from an EMBL/GenBank/DDBJ whole genome shotgun (WGS) entry which is preliminary data.</text>
</comment>
<name>A0ABR0A7Z4_9CRUS</name>